<evidence type="ECO:0000313" key="1">
    <source>
        <dbReference type="EMBL" id="KAK4479508.1"/>
    </source>
</evidence>
<organism evidence="1 2">
    <name type="scientific">Penstemon davidsonii</name>
    <dbReference type="NCBI Taxonomy" id="160366"/>
    <lineage>
        <taxon>Eukaryota</taxon>
        <taxon>Viridiplantae</taxon>
        <taxon>Streptophyta</taxon>
        <taxon>Embryophyta</taxon>
        <taxon>Tracheophyta</taxon>
        <taxon>Spermatophyta</taxon>
        <taxon>Magnoliopsida</taxon>
        <taxon>eudicotyledons</taxon>
        <taxon>Gunneridae</taxon>
        <taxon>Pentapetalae</taxon>
        <taxon>asterids</taxon>
        <taxon>lamiids</taxon>
        <taxon>Lamiales</taxon>
        <taxon>Plantaginaceae</taxon>
        <taxon>Cheloneae</taxon>
        <taxon>Penstemon</taxon>
    </lineage>
</organism>
<protein>
    <submittedName>
        <fullName evidence="1">Uncharacterized protein</fullName>
    </submittedName>
</protein>
<comment type="caution">
    <text evidence="1">The sequence shown here is derived from an EMBL/GenBank/DDBJ whole genome shotgun (WGS) entry which is preliminary data.</text>
</comment>
<keyword evidence="2" id="KW-1185">Reference proteome</keyword>
<evidence type="ECO:0000313" key="2">
    <source>
        <dbReference type="Proteomes" id="UP001291926"/>
    </source>
</evidence>
<gene>
    <name evidence="1" type="ORF">RD792_015024</name>
</gene>
<dbReference type="EMBL" id="JAYDYQ010002687">
    <property type="protein sequence ID" value="KAK4479508.1"/>
    <property type="molecule type" value="Genomic_DNA"/>
</dbReference>
<dbReference type="Proteomes" id="UP001291926">
    <property type="component" value="Unassembled WGS sequence"/>
</dbReference>
<dbReference type="PANTHER" id="PTHR31549:SF289">
    <property type="match status" value="1"/>
</dbReference>
<reference evidence="1 2" key="1">
    <citation type="journal article" date="2023" name="bioRxiv">
        <title>Genome report: Whole genome sequence and annotation of Penstemon davidsonii.</title>
        <authorList>
            <person name="Ostevik K.L."/>
            <person name="Alabady M."/>
            <person name="Zhang M."/>
            <person name="Rausher M.D."/>
        </authorList>
    </citation>
    <scope>NUCLEOTIDE SEQUENCE [LARGE SCALE GENOMIC DNA]</scope>
    <source>
        <strain evidence="1">DNT005</strain>
        <tissue evidence="1">Whole leaf</tissue>
    </source>
</reference>
<proteinExistence type="predicted"/>
<dbReference type="Pfam" id="PF03140">
    <property type="entry name" value="DUF247"/>
    <property type="match status" value="2"/>
</dbReference>
<accession>A0ABR0CQY3</accession>
<name>A0ABR0CQY3_9LAMI</name>
<dbReference type="InterPro" id="IPR004158">
    <property type="entry name" value="DUF247_pln"/>
</dbReference>
<dbReference type="PANTHER" id="PTHR31549">
    <property type="entry name" value="PROTEIN, PUTATIVE (DUF247)-RELATED-RELATED"/>
    <property type="match status" value="1"/>
</dbReference>
<sequence>MDYNLEMANIFDNKVGSHDHIPKSDFRVPKSLRETKPEAFTSHQIGLGPYYALMQKHKLEAVRKFLNSKSTTNPEIFQKVVEAPIEWPGAYSSSMLRYLFLDLDVQTLALILTIDGLYLLQFLDNYGPNKSSQGGSSTQGRSNIRCFLMGRVASQIDPGYSGFLAERGVPAGAAAASSQILSSMTKMTEFAGVKFILKPVGIREVQFVDHEGEKKFYLPVIKLNSTSEIVLRNLVAFEAAAAKPGSTLELAEYVDLMCGIIDTPKDVSILKNEKIIESEMSDEEIARIFNGISKSTKETDKKSKIDETIEGLNKKYNSVRRVKVERFLKKYAPASFNLISRCAYYHSSVGAARNKCLLLGVWLSSLLMVDTILWLGMTRELDNEAMKRTRITSPELELTEMTLR</sequence>